<dbReference type="STRING" id="632773.BBEV_2213"/>
<keyword evidence="3" id="KW-1185">Reference proteome</keyword>
<evidence type="ECO:0000313" key="2">
    <source>
        <dbReference type="EMBL" id="AOM83571.1"/>
    </source>
</evidence>
<dbReference type="SUPFAM" id="SSF89155">
    <property type="entry name" value="TorD-like"/>
    <property type="match status" value="1"/>
</dbReference>
<proteinExistence type="predicted"/>
<gene>
    <name evidence="2" type="primary">torD-2</name>
    <name evidence="2" type="ORF">BBEV_2213</name>
</gene>
<accession>A0A1D7QX32</accession>
<dbReference type="Gene3D" id="1.10.3480.10">
    <property type="entry name" value="TorD-like"/>
    <property type="match status" value="1"/>
</dbReference>
<protein>
    <submittedName>
        <fullName evidence="2">Cytoplasmic chaperone TorD</fullName>
    </submittedName>
</protein>
<dbReference type="AlphaFoldDB" id="A0A1D7QX32"/>
<dbReference type="Pfam" id="PF02613">
    <property type="entry name" value="Nitrate_red_del"/>
    <property type="match status" value="1"/>
</dbReference>
<dbReference type="PANTHER" id="PTHR34227">
    <property type="entry name" value="CHAPERONE PROTEIN YCDY"/>
    <property type="match status" value="1"/>
</dbReference>
<name>A0A1D7QX32_9BACI</name>
<dbReference type="Proteomes" id="UP000094463">
    <property type="component" value="Chromosome"/>
</dbReference>
<evidence type="ECO:0000313" key="3">
    <source>
        <dbReference type="Proteomes" id="UP000094463"/>
    </source>
</evidence>
<dbReference type="KEGG" id="bbev:BBEV_2213"/>
<dbReference type="PANTHER" id="PTHR34227:SF1">
    <property type="entry name" value="DIMETHYL SULFOXIDE REDUCTASE CHAPERONE-RELATED"/>
    <property type="match status" value="1"/>
</dbReference>
<dbReference type="RefSeq" id="WP_084007358.1">
    <property type="nucleotide sequence ID" value="NZ_CP012502.1"/>
</dbReference>
<dbReference type="EMBL" id="CP012502">
    <property type="protein sequence ID" value="AOM83571.1"/>
    <property type="molecule type" value="Genomic_DNA"/>
</dbReference>
<dbReference type="InterPro" id="IPR020945">
    <property type="entry name" value="DMSO/NO3_reduct_chaperone"/>
</dbReference>
<dbReference type="InterPro" id="IPR036411">
    <property type="entry name" value="TorD-like_sf"/>
</dbReference>
<organism evidence="2 3">
    <name type="scientific">Salisediminibacterium beveridgei</name>
    <dbReference type="NCBI Taxonomy" id="632773"/>
    <lineage>
        <taxon>Bacteria</taxon>
        <taxon>Bacillati</taxon>
        <taxon>Bacillota</taxon>
        <taxon>Bacilli</taxon>
        <taxon>Bacillales</taxon>
        <taxon>Bacillaceae</taxon>
        <taxon>Salisediminibacterium</taxon>
    </lineage>
</organism>
<reference evidence="2 3" key="1">
    <citation type="submission" date="2015-08" db="EMBL/GenBank/DDBJ databases">
        <title>The complete genome sequence of Bacillus beveridgei MLTeJB.</title>
        <authorList>
            <person name="Hanson T.E."/>
            <person name="Mesa C."/>
            <person name="Basesman S.M."/>
            <person name="Oremland R.S."/>
        </authorList>
    </citation>
    <scope>NUCLEOTIDE SEQUENCE [LARGE SCALE GENOMIC DNA]</scope>
    <source>
        <strain evidence="2 3">MLTeJB</strain>
    </source>
</reference>
<keyword evidence="1" id="KW-0143">Chaperone</keyword>
<dbReference type="InterPro" id="IPR050289">
    <property type="entry name" value="TorD/DmsD_chaperones"/>
</dbReference>
<dbReference type="OrthoDB" id="9795302at2"/>
<sequence>MVTLHPSVNEEMIEDVQEVRQFYYEWLTQLFIAEPTEEQFEFIQQLIKGEQFPLVEEEKLMNSGIQKIRLAITEWEKEPMDSFEAIHWDYTRMFIGPFELPAPPWASAYRHDGRMLFQEETVQVRKAYAKYGHQVARTGQEAEDHIGFELDFMSDLVKDFTKSFKDNPAQAKTILQDQIIFLEQHLHSWIAPFTKDIREASDTLFYEGCADLLEGWLTLDRKLQDNLYQAFQQSE</sequence>
<evidence type="ECO:0000256" key="1">
    <source>
        <dbReference type="ARBA" id="ARBA00023186"/>
    </source>
</evidence>